<accession>A0A834KRJ8</accession>
<organism evidence="2 3">
    <name type="scientific">Vespula pensylvanica</name>
    <name type="common">Western yellow jacket</name>
    <name type="synonym">Wasp</name>
    <dbReference type="NCBI Taxonomy" id="30213"/>
    <lineage>
        <taxon>Eukaryota</taxon>
        <taxon>Metazoa</taxon>
        <taxon>Ecdysozoa</taxon>
        <taxon>Arthropoda</taxon>
        <taxon>Hexapoda</taxon>
        <taxon>Insecta</taxon>
        <taxon>Pterygota</taxon>
        <taxon>Neoptera</taxon>
        <taxon>Endopterygota</taxon>
        <taxon>Hymenoptera</taxon>
        <taxon>Apocrita</taxon>
        <taxon>Aculeata</taxon>
        <taxon>Vespoidea</taxon>
        <taxon>Vespidae</taxon>
        <taxon>Vespinae</taxon>
        <taxon>Vespula</taxon>
    </lineage>
</organism>
<evidence type="ECO:0000313" key="2">
    <source>
        <dbReference type="EMBL" id="KAF7408871.1"/>
    </source>
</evidence>
<dbReference type="Proteomes" id="UP000600918">
    <property type="component" value="Unassembled WGS sequence"/>
</dbReference>
<proteinExistence type="predicted"/>
<gene>
    <name evidence="2" type="ORF">H0235_013723</name>
</gene>
<feature type="compositionally biased region" description="Acidic residues" evidence="1">
    <location>
        <begin position="48"/>
        <end position="60"/>
    </location>
</feature>
<evidence type="ECO:0000313" key="3">
    <source>
        <dbReference type="Proteomes" id="UP000600918"/>
    </source>
</evidence>
<feature type="compositionally biased region" description="Gly residues" evidence="1">
    <location>
        <begin position="14"/>
        <end position="34"/>
    </location>
</feature>
<evidence type="ECO:0000256" key="1">
    <source>
        <dbReference type="SAM" id="MobiDB-lite"/>
    </source>
</evidence>
<feature type="compositionally biased region" description="Basic and acidic residues" evidence="1">
    <location>
        <begin position="35"/>
        <end position="47"/>
    </location>
</feature>
<feature type="region of interest" description="Disordered" evidence="1">
    <location>
        <begin position="1"/>
        <end position="65"/>
    </location>
</feature>
<reference evidence="2" key="1">
    <citation type="journal article" date="2020" name="G3 (Bethesda)">
        <title>High-Quality Assemblies for Three Invasive Social Wasps from the &lt;i&gt;Vespula&lt;/i&gt; Genus.</title>
        <authorList>
            <person name="Harrop T.W.R."/>
            <person name="Guhlin J."/>
            <person name="McLaughlin G.M."/>
            <person name="Permina E."/>
            <person name="Stockwell P."/>
            <person name="Gilligan J."/>
            <person name="Le Lec M.F."/>
            <person name="Gruber M.A.M."/>
            <person name="Quinn O."/>
            <person name="Lovegrove M."/>
            <person name="Duncan E.J."/>
            <person name="Remnant E.J."/>
            <person name="Van Eeckhoven J."/>
            <person name="Graham B."/>
            <person name="Knapp R.A."/>
            <person name="Langford K.W."/>
            <person name="Kronenberg Z."/>
            <person name="Press M.O."/>
            <person name="Eacker S.M."/>
            <person name="Wilson-Rankin E.E."/>
            <person name="Purcell J."/>
            <person name="Lester P.J."/>
            <person name="Dearden P.K."/>
        </authorList>
    </citation>
    <scope>NUCLEOTIDE SEQUENCE</scope>
    <source>
        <strain evidence="2">Volc-1</strain>
    </source>
</reference>
<dbReference type="EMBL" id="JACSDY010000014">
    <property type="protein sequence ID" value="KAF7408871.1"/>
    <property type="molecule type" value="Genomic_DNA"/>
</dbReference>
<comment type="caution">
    <text evidence="2">The sequence shown here is derived from an EMBL/GenBank/DDBJ whole genome shotgun (WGS) entry which is preliminary data.</text>
</comment>
<name>A0A834KRJ8_VESPE</name>
<sequence>MGDIRKSSRVSPRRGGGGGGEGRGGGGAGGGGGGGRDEEIVSRIKYAEEEEEEEEEEEKEEKENKTVVRRIDRARNGATFQRARRIVRELSFGFALTRRTAKRWCASRKIADEVHPRGRSIRRVRRNGSIGRIRTDLA</sequence>
<dbReference type="AlphaFoldDB" id="A0A834KRJ8"/>
<protein>
    <submittedName>
        <fullName evidence="2">Uncharacterized protein</fullName>
    </submittedName>
</protein>
<keyword evidence="3" id="KW-1185">Reference proteome</keyword>